<dbReference type="EMBL" id="DSYZ01000038">
    <property type="protein sequence ID" value="HGT82411.1"/>
    <property type="molecule type" value="Genomic_DNA"/>
</dbReference>
<sequence length="109" mass="12660">MMREYEYLGKKIRVKDLEIGKGYKTLVLYFELPNVQHFGYSIKKDNIVVAKGEIARALREKNIHGLEVVSPPPANTNALLQIRITEEEKEVLEKLIPHIYNELKNKNLI</sequence>
<gene>
    <name evidence="1" type="ORF">ENT52_01615</name>
</gene>
<organism evidence="1">
    <name type="scientific">Archaeoglobus fulgidus</name>
    <dbReference type="NCBI Taxonomy" id="2234"/>
    <lineage>
        <taxon>Archaea</taxon>
        <taxon>Methanobacteriati</taxon>
        <taxon>Methanobacteriota</taxon>
        <taxon>Archaeoglobi</taxon>
        <taxon>Archaeoglobales</taxon>
        <taxon>Archaeoglobaceae</taxon>
        <taxon>Archaeoglobus</taxon>
    </lineage>
</organism>
<evidence type="ECO:0000313" key="1">
    <source>
        <dbReference type="EMBL" id="HGT82411.1"/>
    </source>
</evidence>
<accession>A0A7J3M0J7</accession>
<dbReference type="AlphaFoldDB" id="A0A7J3M0J7"/>
<protein>
    <submittedName>
        <fullName evidence="1">Uncharacterized protein</fullName>
    </submittedName>
</protein>
<comment type="caution">
    <text evidence="1">The sequence shown here is derived from an EMBL/GenBank/DDBJ whole genome shotgun (WGS) entry which is preliminary data.</text>
</comment>
<reference evidence="1" key="1">
    <citation type="journal article" date="2020" name="mSystems">
        <title>Genome- and Community-Level Interaction Insights into Carbon Utilization and Element Cycling Functions of Hydrothermarchaeota in Hydrothermal Sediment.</title>
        <authorList>
            <person name="Zhou Z."/>
            <person name="Liu Y."/>
            <person name="Xu W."/>
            <person name="Pan J."/>
            <person name="Luo Z.H."/>
            <person name="Li M."/>
        </authorList>
    </citation>
    <scope>NUCLEOTIDE SEQUENCE [LARGE SCALE GENOMIC DNA]</scope>
    <source>
        <strain evidence="1">SpSt-587</strain>
    </source>
</reference>
<name>A0A7J3M0J7_ARCFL</name>
<proteinExistence type="predicted"/>